<dbReference type="AlphaFoldDB" id="A0A4Q7IL44"/>
<accession>A0A4Q7IL44</accession>
<organism evidence="1 2">
    <name type="scientific">Pseudoalteromonas phenolica</name>
    <dbReference type="NCBI Taxonomy" id="161398"/>
    <lineage>
        <taxon>Bacteria</taxon>
        <taxon>Pseudomonadati</taxon>
        <taxon>Pseudomonadota</taxon>
        <taxon>Gammaproteobacteria</taxon>
        <taxon>Alteromonadales</taxon>
        <taxon>Pseudoalteromonadaceae</taxon>
        <taxon>Pseudoalteromonas</taxon>
    </lineage>
</organism>
<name>A0A4Q7IL44_9GAMM</name>
<evidence type="ECO:0000313" key="2">
    <source>
        <dbReference type="Proteomes" id="UP000291338"/>
    </source>
</evidence>
<dbReference type="RefSeq" id="WP_130256224.1">
    <property type="nucleotide sequence ID" value="NZ_PPSX01000056.1"/>
</dbReference>
<dbReference type="SUPFAM" id="SSF53850">
    <property type="entry name" value="Periplasmic binding protein-like II"/>
    <property type="match status" value="1"/>
</dbReference>
<evidence type="ECO:0000313" key="1">
    <source>
        <dbReference type="EMBL" id="RZQ52431.1"/>
    </source>
</evidence>
<proteinExistence type="predicted"/>
<protein>
    <submittedName>
        <fullName evidence="1">Amino acid ABC transporter substrate-binding protein</fullName>
    </submittedName>
</protein>
<dbReference type="PANTHER" id="PTHR38834">
    <property type="entry name" value="PERIPLASMIC SUBSTRATE BINDING PROTEIN FAMILY 3"/>
    <property type="match status" value="1"/>
</dbReference>
<comment type="caution">
    <text evidence="1">The sequence shown here is derived from an EMBL/GenBank/DDBJ whole genome shotgun (WGS) entry which is preliminary data.</text>
</comment>
<gene>
    <name evidence="1" type="ORF">C1E23_14320</name>
</gene>
<sequence>MKASFLIVSLLFSTKLFAYTLNIVTELFPTYQYLDADGKLAGPTVSKVTSVLVDANIQFNLSVQPWHIAYNAVQRDSDTCIFSIGRNNEREDMFSWLFPVAEFSSSFYALKSRKIKLDVLEDALKYRTAVIRNNFSHQYLKENGFTEQSQLVVISSFNNVLDILKTRKNQLDLVVLGDAQVKAASKNSTLLAELEPILPIQNINNKLYFACNKRVPKYVTDKIKRTFKILSQQSLLNR</sequence>
<dbReference type="Gene3D" id="3.40.190.10">
    <property type="entry name" value="Periplasmic binding protein-like II"/>
    <property type="match status" value="2"/>
</dbReference>
<dbReference type="EMBL" id="PPSX01000056">
    <property type="protein sequence ID" value="RZQ52431.1"/>
    <property type="molecule type" value="Genomic_DNA"/>
</dbReference>
<reference evidence="1 2" key="1">
    <citation type="submission" date="2018-01" db="EMBL/GenBank/DDBJ databases">
        <title>Co-occurrence of chitin degradation, pigmentation and bioactivity in marine Pseudoalteromonas.</title>
        <authorList>
            <person name="Paulsen S."/>
            <person name="Gram L."/>
            <person name="Machado H."/>
        </authorList>
    </citation>
    <scope>NUCLEOTIDE SEQUENCE [LARGE SCALE GENOMIC DNA]</scope>
    <source>
        <strain evidence="1 2">S3898</strain>
    </source>
</reference>
<dbReference type="PANTHER" id="PTHR38834:SF3">
    <property type="entry name" value="SOLUTE-BINDING PROTEIN FAMILY 3_N-TERMINAL DOMAIN-CONTAINING PROTEIN"/>
    <property type="match status" value="1"/>
</dbReference>
<dbReference type="Proteomes" id="UP000291338">
    <property type="component" value="Unassembled WGS sequence"/>
</dbReference>